<dbReference type="NCBIfam" id="TIGR02550">
    <property type="entry name" value="flagell_flgL"/>
    <property type="match status" value="1"/>
</dbReference>
<dbReference type="SUPFAM" id="SSF64518">
    <property type="entry name" value="Phase 1 flagellin"/>
    <property type="match status" value="1"/>
</dbReference>
<protein>
    <submittedName>
        <fullName evidence="7">Flagellar hook-associated protein 3 FlgL</fullName>
    </submittedName>
</protein>
<keyword evidence="7" id="KW-0969">Cilium</keyword>
<dbReference type="Pfam" id="PF00669">
    <property type="entry name" value="Flagellin_N"/>
    <property type="match status" value="1"/>
</dbReference>
<organism evidence="7 8">
    <name type="scientific">Paenibacillus cellulosilyticus</name>
    <dbReference type="NCBI Taxonomy" id="375489"/>
    <lineage>
        <taxon>Bacteria</taxon>
        <taxon>Bacillati</taxon>
        <taxon>Bacillota</taxon>
        <taxon>Bacilli</taxon>
        <taxon>Bacillales</taxon>
        <taxon>Paenibacillaceae</taxon>
        <taxon>Paenibacillus</taxon>
    </lineage>
</organism>
<keyword evidence="4" id="KW-0175">Coiled coil</keyword>
<gene>
    <name evidence="7" type="ORF">DFQ01_10178</name>
</gene>
<evidence type="ECO:0000313" key="8">
    <source>
        <dbReference type="Proteomes" id="UP000246635"/>
    </source>
</evidence>
<sequence length="302" mass="32709">MSMRVTNSMATSQLISNLNNNLGKMIKQQNQLSTGMKLNKPSDDPTGITYALRYRSELSANSQYQSNTNSAVSLLDQYDTQLDESTQIMQRVKELVVEASNGTNTDSSLAAINEELQQLKQQMVDIANTRFNGKYIFNGEATSTKPYADGTDAKSVSADSGSIIYPIGEGISMNVNLNASEVFGDADAAGTTDNVFSIFDRLNTALSSGDTTAAAAELDNIENRTNKIINARSEVGARTNRAELMQERLDSISSNLTEMQSETEDADIDQLYTSYSSAQATYNAALKVGAQIISSTLVDFIS</sequence>
<dbReference type="GO" id="GO:0005198">
    <property type="term" value="F:structural molecule activity"/>
    <property type="evidence" value="ECO:0007669"/>
    <property type="project" value="InterPro"/>
</dbReference>
<dbReference type="AlphaFoldDB" id="A0A2V2Z0H8"/>
<dbReference type="InterPro" id="IPR001029">
    <property type="entry name" value="Flagellin_N"/>
</dbReference>
<reference evidence="7 8" key="1">
    <citation type="submission" date="2018-05" db="EMBL/GenBank/DDBJ databases">
        <title>Genomic Encyclopedia of Type Strains, Phase III (KMG-III): the genomes of soil and plant-associated and newly described type strains.</title>
        <authorList>
            <person name="Whitman W."/>
        </authorList>
    </citation>
    <scope>NUCLEOTIDE SEQUENCE [LARGE SCALE GENOMIC DNA]</scope>
    <source>
        <strain evidence="7 8">CECT 5696</strain>
    </source>
</reference>
<accession>A0A2V2Z0H8</accession>
<dbReference type="PRINTS" id="PR00207">
    <property type="entry name" value="FLAGELLIN"/>
</dbReference>
<dbReference type="InterPro" id="IPR013384">
    <property type="entry name" value="Flagell_FlgL"/>
</dbReference>
<keyword evidence="8" id="KW-1185">Reference proteome</keyword>
<comment type="subcellular location">
    <subcellularLocation>
        <location evidence="1">Bacterial flagellum</location>
    </subcellularLocation>
</comment>
<evidence type="ECO:0000256" key="2">
    <source>
        <dbReference type="ARBA" id="ARBA00005709"/>
    </source>
</evidence>
<evidence type="ECO:0000259" key="5">
    <source>
        <dbReference type="Pfam" id="PF00669"/>
    </source>
</evidence>
<dbReference type="GO" id="GO:0071973">
    <property type="term" value="P:bacterial-type flagellum-dependent cell motility"/>
    <property type="evidence" value="ECO:0007669"/>
    <property type="project" value="InterPro"/>
</dbReference>
<keyword evidence="7" id="KW-0282">Flagellum</keyword>
<dbReference type="Pfam" id="PF00700">
    <property type="entry name" value="Flagellin_C"/>
    <property type="match status" value="1"/>
</dbReference>
<proteinExistence type="inferred from homology"/>
<keyword evidence="3" id="KW-0975">Bacterial flagellum</keyword>
<dbReference type="RefSeq" id="WP_245946462.1">
    <property type="nucleotide sequence ID" value="NZ_CP054613.1"/>
</dbReference>
<dbReference type="Gene3D" id="1.20.1330.10">
    <property type="entry name" value="f41 fragment of flagellin, N-terminal domain"/>
    <property type="match status" value="1"/>
</dbReference>
<evidence type="ECO:0000256" key="3">
    <source>
        <dbReference type="ARBA" id="ARBA00023143"/>
    </source>
</evidence>
<comment type="similarity">
    <text evidence="2">Belongs to the bacterial flagellin family.</text>
</comment>
<dbReference type="InterPro" id="IPR046358">
    <property type="entry name" value="Flagellin_C"/>
</dbReference>
<feature type="domain" description="Flagellin N-terminal" evidence="5">
    <location>
        <begin position="7"/>
        <end position="142"/>
    </location>
</feature>
<dbReference type="GO" id="GO:0009424">
    <property type="term" value="C:bacterial-type flagellum hook"/>
    <property type="evidence" value="ECO:0007669"/>
    <property type="project" value="InterPro"/>
</dbReference>
<feature type="domain" description="Flagellin C-terminal" evidence="6">
    <location>
        <begin position="218"/>
        <end position="295"/>
    </location>
</feature>
<keyword evidence="7" id="KW-0966">Cell projection</keyword>
<feature type="coiled-coil region" evidence="4">
    <location>
        <begin position="75"/>
        <end position="129"/>
    </location>
</feature>
<dbReference type="Proteomes" id="UP000246635">
    <property type="component" value="Unassembled WGS sequence"/>
</dbReference>
<dbReference type="EMBL" id="QGTQ01000001">
    <property type="protein sequence ID" value="PWW08357.1"/>
    <property type="molecule type" value="Genomic_DNA"/>
</dbReference>
<evidence type="ECO:0000259" key="6">
    <source>
        <dbReference type="Pfam" id="PF00700"/>
    </source>
</evidence>
<evidence type="ECO:0000256" key="4">
    <source>
        <dbReference type="SAM" id="Coils"/>
    </source>
</evidence>
<dbReference type="PANTHER" id="PTHR42792">
    <property type="entry name" value="FLAGELLIN"/>
    <property type="match status" value="1"/>
</dbReference>
<evidence type="ECO:0000313" key="7">
    <source>
        <dbReference type="EMBL" id="PWW08357.1"/>
    </source>
</evidence>
<name>A0A2V2Z0H8_9BACL</name>
<evidence type="ECO:0000256" key="1">
    <source>
        <dbReference type="ARBA" id="ARBA00004365"/>
    </source>
</evidence>
<dbReference type="InterPro" id="IPR001492">
    <property type="entry name" value="Flagellin"/>
</dbReference>
<dbReference type="PANTHER" id="PTHR42792:SF1">
    <property type="entry name" value="FLAGELLAR HOOK-ASSOCIATED PROTEIN 3"/>
    <property type="match status" value="1"/>
</dbReference>
<comment type="caution">
    <text evidence="7">The sequence shown here is derived from an EMBL/GenBank/DDBJ whole genome shotgun (WGS) entry which is preliminary data.</text>
</comment>